<evidence type="ECO:0000313" key="11">
    <source>
        <dbReference type="Proteomes" id="UP000295404"/>
    </source>
</evidence>
<evidence type="ECO:0000256" key="1">
    <source>
        <dbReference type="ARBA" id="ARBA00004236"/>
    </source>
</evidence>
<evidence type="ECO:0000256" key="3">
    <source>
        <dbReference type="ARBA" id="ARBA00022692"/>
    </source>
</evidence>
<evidence type="ECO:0000313" key="10">
    <source>
        <dbReference type="Proteomes" id="UP000217726"/>
    </source>
</evidence>
<reference evidence="10" key="2">
    <citation type="submission" date="2017-09" db="EMBL/GenBank/DDBJ databases">
        <authorList>
            <person name="Varghese N."/>
            <person name="Submissions S."/>
        </authorList>
    </citation>
    <scope>NUCLEOTIDE SEQUENCE [LARGE SCALE GENOMIC DNA]</scope>
    <source>
        <strain evidence="10">WG-1MB</strain>
    </source>
</reference>
<evidence type="ECO:0000259" key="7">
    <source>
        <dbReference type="Pfam" id="PF13190"/>
    </source>
</evidence>
<evidence type="ECO:0000313" key="8">
    <source>
        <dbReference type="EMBL" id="SNY07448.1"/>
    </source>
</evidence>
<keyword evidence="4 6" id="KW-1133">Transmembrane helix</keyword>
<dbReference type="EMBL" id="OBDR01000003">
    <property type="protein sequence ID" value="SNY07448.1"/>
    <property type="molecule type" value="Genomic_DNA"/>
</dbReference>
<evidence type="ECO:0000256" key="6">
    <source>
        <dbReference type="SAM" id="Phobius"/>
    </source>
</evidence>
<evidence type="ECO:0000256" key="2">
    <source>
        <dbReference type="ARBA" id="ARBA00022475"/>
    </source>
</evidence>
<evidence type="ECO:0000256" key="4">
    <source>
        <dbReference type="ARBA" id="ARBA00022989"/>
    </source>
</evidence>
<name>A0A285F832_9EURY</name>
<keyword evidence="3 6" id="KW-0812">Transmembrane</keyword>
<accession>A0A285F832</accession>
<dbReference type="EMBL" id="SMMS01000001">
    <property type="protein sequence ID" value="TCL12205.1"/>
    <property type="molecule type" value="Genomic_DNA"/>
</dbReference>
<evidence type="ECO:0000256" key="5">
    <source>
        <dbReference type="ARBA" id="ARBA00023136"/>
    </source>
</evidence>
<dbReference type="AlphaFoldDB" id="A0A285F832"/>
<keyword evidence="10" id="KW-1185">Reference proteome</keyword>
<dbReference type="NCBIfam" id="NF004934">
    <property type="entry name" value="PRK06287.1-5"/>
    <property type="match status" value="1"/>
</dbReference>
<evidence type="ECO:0000313" key="9">
    <source>
        <dbReference type="EMBL" id="TCL12205.1"/>
    </source>
</evidence>
<dbReference type="Proteomes" id="UP000295404">
    <property type="component" value="Unassembled WGS sequence"/>
</dbReference>
<organism evidence="8 10">
    <name type="scientific">Methanohalophilus euhalobius</name>
    <dbReference type="NCBI Taxonomy" id="51203"/>
    <lineage>
        <taxon>Archaea</taxon>
        <taxon>Methanobacteriati</taxon>
        <taxon>Methanobacteriota</taxon>
        <taxon>Stenosarchaea group</taxon>
        <taxon>Methanomicrobia</taxon>
        <taxon>Methanosarcinales</taxon>
        <taxon>Methanosarcinaceae</taxon>
        <taxon>Methanohalophilus</taxon>
    </lineage>
</organism>
<proteinExistence type="predicted"/>
<dbReference type="RefSeq" id="WP_241646034.1">
    <property type="nucleotide sequence ID" value="NZ_OBDR01000003.1"/>
</dbReference>
<feature type="transmembrane region" description="Helical" evidence="6">
    <location>
        <begin position="79"/>
        <end position="100"/>
    </location>
</feature>
<dbReference type="GO" id="GO:0005886">
    <property type="term" value="C:plasma membrane"/>
    <property type="evidence" value="ECO:0007669"/>
    <property type="project" value="UniProtKB-SubCell"/>
</dbReference>
<keyword evidence="5 6" id="KW-0472">Membrane</keyword>
<feature type="domain" description="PDGLE" evidence="7">
    <location>
        <begin position="11"/>
        <end position="102"/>
    </location>
</feature>
<dbReference type="Pfam" id="PF13190">
    <property type="entry name" value="PDGLE"/>
    <property type="match status" value="1"/>
</dbReference>
<gene>
    <name evidence="9" type="ORF">C7960_1435</name>
    <name evidence="8" type="ORF">SAMN06295989_103202</name>
</gene>
<comment type="subcellular location">
    <subcellularLocation>
        <location evidence="1">Cell membrane</location>
    </subcellularLocation>
</comment>
<protein>
    <submittedName>
        <fullName evidence="8">Cobalt/nickel transport protein</fullName>
    </submittedName>
</protein>
<reference evidence="8" key="1">
    <citation type="submission" date="2017-09" db="EMBL/GenBank/DDBJ databases">
        <authorList>
            <person name="Ehlers B."/>
            <person name="Leendertz F.H."/>
        </authorList>
    </citation>
    <scope>NUCLEOTIDE SEQUENCE [LARGE SCALE GENOMIC DNA]</scope>
    <source>
        <strain evidence="8">WG-1MB</strain>
    </source>
</reference>
<reference evidence="9 11" key="3">
    <citation type="submission" date="2019-03" db="EMBL/GenBank/DDBJ databases">
        <title>Subsurface microbial communities from deep shales in Ohio and West Virginia, USA.</title>
        <authorList>
            <person name="Wrighton K."/>
        </authorList>
    </citation>
    <scope>NUCLEOTIDE SEQUENCE [LARGE SCALE GENOMIC DNA]</scope>
    <source>
        <strain evidence="9 11">WG1_MB</strain>
    </source>
</reference>
<feature type="transmembrane region" description="Helical" evidence="6">
    <location>
        <begin position="12"/>
        <end position="31"/>
    </location>
</feature>
<sequence length="102" mass="10954">MSEIMSENNMKFLYAGIAIALLISVLAPFIASQDPDGLESASYDVIDEVKMAAMEEMDPVFESPVPDYAIEGHGKTGEVVAIVSGTLMMLVIAFVIGKLVKK</sequence>
<keyword evidence="2" id="KW-1003">Cell membrane</keyword>
<dbReference type="Proteomes" id="UP000217726">
    <property type="component" value="Unassembled WGS sequence"/>
</dbReference>
<dbReference type="InterPro" id="IPR025937">
    <property type="entry name" value="PDGLE_dom"/>
</dbReference>